<dbReference type="AlphaFoldDB" id="A0AAD1XM90"/>
<protein>
    <recommendedName>
        <fullName evidence="6">AP2/ERF domain-containing protein</fullName>
    </recommendedName>
</protein>
<evidence type="ECO:0000256" key="5">
    <source>
        <dbReference type="ARBA" id="ARBA00023242"/>
    </source>
</evidence>
<dbReference type="SMART" id="SM00380">
    <property type="entry name" value="AP2"/>
    <property type="match status" value="1"/>
</dbReference>
<proteinExistence type="predicted"/>
<dbReference type="Proteomes" id="UP001295684">
    <property type="component" value="Unassembled WGS sequence"/>
</dbReference>
<dbReference type="PROSITE" id="PS51032">
    <property type="entry name" value="AP2_ERF"/>
    <property type="match status" value="1"/>
</dbReference>
<dbReference type="InterPro" id="IPR036955">
    <property type="entry name" value="AP2/ERF_dom_sf"/>
</dbReference>
<dbReference type="SUPFAM" id="SSF54171">
    <property type="entry name" value="DNA-binding domain"/>
    <property type="match status" value="1"/>
</dbReference>
<evidence type="ECO:0000259" key="6">
    <source>
        <dbReference type="PROSITE" id="PS51032"/>
    </source>
</evidence>
<keyword evidence="4" id="KW-0804">Transcription</keyword>
<keyword evidence="2" id="KW-0805">Transcription regulation</keyword>
<evidence type="ECO:0000313" key="8">
    <source>
        <dbReference type="Proteomes" id="UP001295684"/>
    </source>
</evidence>
<comment type="caution">
    <text evidence="7">The sequence shown here is derived from an EMBL/GenBank/DDBJ whole genome shotgun (WGS) entry which is preliminary data.</text>
</comment>
<name>A0AAD1XM90_EUPCR</name>
<evidence type="ECO:0000256" key="1">
    <source>
        <dbReference type="ARBA" id="ARBA00004123"/>
    </source>
</evidence>
<accession>A0AAD1XM90</accession>
<dbReference type="GO" id="GO:0005634">
    <property type="term" value="C:nucleus"/>
    <property type="evidence" value="ECO:0007669"/>
    <property type="project" value="UniProtKB-SubCell"/>
</dbReference>
<dbReference type="InterPro" id="IPR001471">
    <property type="entry name" value="AP2/ERF_dom"/>
</dbReference>
<dbReference type="Gene3D" id="3.30.730.10">
    <property type="entry name" value="AP2/ERF domain"/>
    <property type="match status" value="1"/>
</dbReference>
<feature type="domain" description="AP2/ERF" evidence="6">
    <location>
        <begin position="123"/>
        <end position="187"/>
    </location>
</feature>
<keyword evidence="5" id="KW-0539">Nucleus</keyword>
<sequence>MLSNYTNNSMNVAQNMATTYYDALEAALSEVFNQFCWGCEASQSPQAMIGHPKALNIRNTTIGDLSTMNDTQCGSPVKQTSIKTKKTRKALPGVAKNLNMILQMVECNQEVSFTATTKSSRGLHNGTSKRRSRYIGVLGNGTRWQVLINVLGKKKYIGTFGSEKEAAIVHDFYAIGLNGLEANTNFSYDGMTVQDMIMNYFTNENYFRASEFISRV</sequence>
<dbReference type="InterPro" id="IPR016177">
    <property type="entry name" value="DNA-bd_dom_sf"/>
</dbReference>
<dbReference type="GO" id="GO:0003700">
    <property type="term" value="F:DNA-binding transcription factor activity"/>
    <property type="evidence" value="ECO:0007669"/>
    <property type="project" value="InterPro"/>
</dbReference>
<organism evidence="7 8">
    <name type="scientific">Euplotes crassus</name>
    <dbReference type="NCBI Taxonomy" id="5936"/>
    <lineage>
        <taxon>Eukaryota</taxon>
        <taxon>Sar</taxon>
        <taxon>Alveolata</taxon>
        <taxon>Ciliophora</taxon>
        <taxon>Intramacronucleata</taxon>
        <taxon>Spirotrichea</taxon>
        <taxon>Hypotrichia</taxon>
        <taxon>Euplotida</taxon>
        <taxon>Euplotidae</taxon>
        <taxon>Moneuplotes</taxon>
    </lineage>
</organism>
<evidence type="ECO:0000313" key="7">
    <source>
        <dbReference type="EMBL" id="CAI2375346.1"/>
    </source>
</evidence>
<keyword evidence="3" id="KW-0238">DNA-binding</keyword>
<comment type="subcellular location">
    <subcellularLocation>
        <location evidence="1">Nucleus</location>
    </subcellularLocation>
</comment>
<reference evidence="7" key="1">
    <citation type="submission" date="2023-07" db="EMBL/GenBank/DDBJ databases">
        <authorList>
            <consortium name="AG Swart"/>
            <person name="Singh M."/>
            <person name="Singh A."/>
            <person name="Seah K."/>
            <person name="Emmerich C."/>
        </authorList>
    </citation>
    <scope>NUCLEOTIDE SEQUENCE</scope>
    <source>
        <strain evidence="7">DP1</strain>
    </source>
</reference>
<keyword evidence="8" id="KW-1185">Reference proteome</keyword>
<dbReference type="GO" id="GO:0003677">
    <property type="term" value="F:DNA binding"/>
    <property type="evidence" value="ECO:0007669"/>
    <property type="project" value="UniProtKB-KW"/>
</dbReference>
<evidence type="ECO:0000256" key="4">
    <source>
        <dbReference type="ARBA" id="ARBA00023163"/>
    </source>
</evidence>
<gene>
    <name evidence="7" type="ORF">ECRASSUSDP1_LOCUS16708</name>
</gene>
<evidence type="ECO:0000256" key="3">
    <source>
        <dbReference type="ARBA" id="ARBA00023125"/>
    </source>
</evidence>
<dbReference type="EMBL" id="CAMPGE010016812">
    <property type="protein sequence ID" value="CAI2375346.1"/>
    <property type="molecule type" value="Genomic_DNA"/>
</dbReference>
<evidence type="ECO:0000256" key="2">
    <source>
        <dbReference type="ARBA" id="ARBA00023015"/>
    </source>
</evidence>